<feature type="domain" description="Tr-type G" evidence="1">
    <location>
        <begin position="12"/>
        <end position="174"/>
    </location>
</feature>
<gene>
    <name evidence="2" type="ORF">CDEB00056_LOCUS21451</name>
</gene>
<accession>A0A7S3QGF0</accession>
<dbReference type="SUPFAM" id="SSF52540">
    <property type="entry name" value="P-loop containing nucleoside triphosphate hydrolases"/>
    <property type="match status" value="1"/>
</dbReference>
<dbReference type="GO" id="GO:0043022">
    <property type="term" value="F:ribosome binding"/>
    <property type="evidence" value="ECO:0007669"/>
    <property type="project" value="TreeGrafter"/>
</dbReference>
<dbReference type="InterPro" id="IPR027417">
    <property type="entry name" value="P-loop_NTPase"/>
</dbReference>
<proteinExistence type="predicted"/>
<name>A0A7S3QGF0_9STRA</name>
<dbReference type="GO" id="GO:0003924">
    <property type="term" value="F:GTPase activity"/>
    <property type="evidence" value="ECO:0007669"/>
    <property type="project" value="InterPro"/>
</dbReference>
<dbReference type="AlphaFoldDB" id="A0A7S3QGF0"/>
<dbReference type="PANTHER" id="PTHR42908:SF3">
    <property type="entry name" value="ELONGATION FACTOR-LIKE GTPASE 1"/>
    <property type="match status" value="1"/>
</dbReference>
<protein>
    <recommendedName>
        <fullName evidence="1">Tr-type G domain-containing protein</fullName>
    </recommendedName>
</protein>
<dbReference type="GO" id="GO:1990904">
    <property type="term" value="C:ribonucleoprotein complex"/>
    <property type="evidence" value="ECO:0007669"/>
    <property type="project" value="TreeGrafter"/>
</dbReference>
<dbReference type="PRINTS" id="PR00315">
    <property type="entry name" value="ELONGATNFCT"/>
</dbReference>
<reference evidence="2" key="1">
    <citation type="submission" date="2021-01" db="EMBL/GenBank/DDBJ databases">
        <authorList>
            <person name="Corre E."/>
            <person name="Pelletier E."/>
            <person name="Niang G."/>
            <person name="Scheremetjew M."/>
            <person name="Finn R."/>
            <person name="Kale V."/>
            <person name="Holt S."/>
            <person name="Cochrane G."/>
            <person name="Meng A."/>
            <person name="Brown T."/>
            <person name="Cohen L."/>
        </authorList>
    </citation>
    <scope>NUCLEOTIDE SEQUENCE</scope>
    <source>
        <strain evidence="2">MM31A-1</strain>
    </source>
</reference>
<sequence>MSRNKSILPSPDQTRLVTITAHVDHGKTTLADSLCEHNGIISERLAGTVRYLDSMEEEQRRGITIRSSAIALKHVYRPVKKMNVKNSGNGGGNGGGNAGAETNANNNYVVHLIDSPGHVDFSAEVSSALQICDGTLLVVDVVEGMCARTRKYSTAQCSTVHNKIRWIICMADFY</sequence>
<evidence type="ECO:0000313" key="2">
    <source>
        <dbReference type="EMBL" id="CAE0476598.1"/>
    </source>
</evidence>
<dbReference type="NCBIfam" id="TIGR00231">
    <property type="entry name" value="small_GTP"/>
    <property type="match status" value="1"/>
</dbReference>
<dbReference type="GO" id="GO:0042256">
    <property type="term" value="P:cytosolic ribosome assembly"/>
    <property type="evidence" value="ECO:0007669"/>
    <property type="project" value="TreeGrafter"/>
</dbReference>
<dbReference type="PROSITE" id="PS51722">
    <property type="entry name" value="G_TR_2"/>
    <property type="match status" value="1"/>
</dbReference>
<dbReference type="InterPro" id="IPR000795">
    <property type="entry name" value="T_Tr_GTP-bd_dom"/>
</dbReference>
<dbReference type="GO" id="GO:0005829">
    <property type="term" value="C:cytosol"/>
    <property type="evidence" value="ECO:0007669"/>
    <property type="project" value="TreeGrafter"/>
</dbReference>
<dbReference type="InterPro" id="IPR031157">
    <property type="entry name" value="G_TR_CS"/>
</dbReference>
<dbReference type="PANTHER" id="PTHR42908">
    <property type="entry name" value="TRANSLATION ELONGATION FACTOR-RELATED"/>
    <property type="match status" value="1"/>
</dbReference>
<dbReference type="Gene3D" id="3.40.50.300">
    <property type="entry name" value="P-loop containing nucleotide triphosphate hydrolases"/>
    <property type="match status" value="1"/>
</dbReference>
<evidence type="ECO:0000259" key="1">
    <source>
        <dbReference type="PROSITE" id="PS51722"/>
    </source>
</evidence>
<dbReference type="EMBL" id="HBIO01027965">
    <property type="protein sequence ID" value="CAE0476598.1"/>
    <property type="molecule type" value="Transcribed_RNA"/>
</dbReference>
<dbReference type="PROSITE" id="PS00301">
    <property type="entry name" value="G_TR_1"/>
    <property type="match status" value="1"/>
</dbReference>
<dbReference type="InterPro" id="IPR005225">
    <property type="entry name" value="Small_GTP-bd"/>
</dbReference>
<dbReference type="Pfam" id="PF00009">
    <property type="entry name" value="GTP_EFTU"/>
    <property type="match status" value="1"/>
</dbReference>
<organism evidence="2">
    <name type="scientific">Chaetoceros debilis</name>
    <dbReference type="NCBI Taxonomy" id="122233"/>
    <lineage>
        <taxon>Eukaryota</taxon>
        <taxon>Sar</taxon>
        <taxon>Stramenopiles</taxon>
        <taxon>Ochrophyta</taxon>
        <taxon>Bacillariophyta</taxon>
        <taxon>Coscinodiscophyceae</taxon>
        <taxon>Chaetocerotophycidae</taxon>
        <taxon>Chaetocerotales</taxon>
        <taxon>Chaetocerotaceae</taxon>
        <taxon>Chaetoceros</taxon>
    </lineage>
</organism>
<dbReference type="GO" id="GO:0005525">
    <property type="term" value="F:GTP binding"/>
    <property type="evidence" value="ECO:0007669"/>
    <property type="project" value="InterPro"/>
</dbReference>